<feature type="region of interest" description="Disordered" evidence="1">
    <location>
        <begin position="37"/>
        <end position="63"/>
    </location>
</feature>
<proteinExistence type="predicted"/>
<organism evidence="2 3">
    <name type="scientific">Marinobacter lacisalsi</name>
    <dbReference type="NCBI Taxonomy" id="475979"/>
    <lineage>
        <taxon>Bacteria</taxon>
        <taxon>Pseudomonadati</taxon>
        <taxon>Pseudomonadota</taxon>
        <taxon>Gammaproteobacteria</taxon>
        <taxon>Pseudomonadales</taxon>
        <taxon>Marinobacteraceae</taxon>
        <taxon>Marinobacter</taxon>
    </lineage>
</organism>
<comment type="caution">
    <text evidence="2">The sequence shown here is derived from an EMBL/GenBank/DDBJ whole genome shotgun (WGS) entry which is preliminary data.</text>
</comment>
<gene>
    <name evidence="2" type="ORF">ACFOZ5_18335</name>
</gene>
<keyword evidence="3" id="KW-1185">Reference proteome</keyword>
<name>A0ABV8QNK5_9GAMM</name>
<evidence type="ECO:0000313" key="3">
    <source>
        <dbReference type="Proteomes" id="UP001595798"/>
    </source>
</evidence>
<evidence type="ECO:0000313" key="2">
    <source>
        <dbReference type="EMBL" id="MFC4260983.1"/>
    </source>
</evidence>
<evidence type="ECO:0000256" key="1">
    <source>
        <dbReference type="SAM" id="MobiDB-lite"/>
    </source>
</evidence>
<protein>
    <submittedName>
        <fullName evidence="2">Uncharacterized protein</fullName>
    </submittedName>
</protein>
<dbReference type="EMBL" id="JBHSDI010000062">
    <property type="protein sequence ID" value="MFC4260983.1"/>
    <property type="molecule type" value="Genomic_DNA"/>
</dbReference>
<sequence>MADVHINEVTSRLSLADADALLSPEVLARITQAVREQLENEQQRERQRQDEREIRSRSFPLER</sequence>
<accession>A0ABV8QNK5</accession>
<dbReference type="RefSeq" id="WP_379890063.1">
    <property type="nucleotide sequence ID" value="NZ_JBHSDI010000062.1"/>
</dbReference>
<reference evidence="3" key="1">
    <citation type="journal article" date="2019" name="Int. J. Syst. Evol. Microbiol.">
        <title>The Global Catalogue of Microorganisms (GCM) 10K type strain sequencing project: providing services to taxonomists for standard genome sequencing and annotation.</title>
        <authorList>
            <consortium name="The Broad Institute Genomics Platform"/>
            <consortium name="The Broad Institute Genome Sequencing Center for Infectious Disease"/>
            <person name="Wu L."/>
            <person name="Ma J."/>
        </authorList>
    </citation>
    <scope>NUCLEOTIDE SEQUENCE [LARGE SCALE GENOMIC DNA]</scope>
    <source>
        <strain evidence="3">CECT 7297</strain>
    </source>
</reference>
<dbReference type="Proteomes" id="UP001595798">
    <property type="component" value="Unassembled WGS sequence"/>
</dbReference>